<evidence type="ECO:0000259" key="1">
    <source>
        <dbReference type="SMART" id="SM00481"/>
    </source>
</evidence>
<reference evidence="2 3" key="1">
    <citation type="submission" date="2019-07" db="EMBL/GenBank/DDBJ databases">
        <title>Insights of Desulfuromonas acetexigens electromicrobiology.</title>
        <authorList>
            <person name="Katuri K."/>
            <person name="Sapireddy V."/>
            <person name="Shaw D.R."/>
            <person name="Saikaly P."/>
        </authorList>
    </citation>
    <scope>NUCLEOTIDE SEQUENCE [LARGE SCALE GENOMIC DNA]</scope>
    <source>
        <strain evidence="2 3">2873</strain>
    </source>
</reference>
<dbReference type="Proteomes" id="UP000317155">
    <property type="component" value="Unassembled WGS sequence"/>
</dbReference>
<dbReference type="AlphaFoldDB" id="A0A550J8A3"/>
<dbReference type="Pfam" id="PF02811">
    <property type="entry name" value="PHP"/>
    <property type="match status" value="1"/>
</dbReference>
<dbReference type="InterPro" id="IPR004013">
    <property type="entry name" value="PHP_dom"/>
</dbReference>
<dbReference type="PANTHER" id="PTHR36928:SF1">
    <property type="entry name" value="PHOSPHATASE YCDX-RELATED"/>
    <property type="match status" value="1"/>
</dbReference>
<evidence type="ECO:0000313" key="2">
    <source>
        <dbReference type="EMBL" id="TRO79343.1"/>
    </source>
</evidence>
<dbReference type="GO" id="GO:0071978">
    <property type="term" value="P:bacterial-type flagellum-dependent swarming motility"/>
    <property type="evidence" value="ECO:0007669"/>
    <property type="project" value="TreeGrafter"/>
</dbReference>
<dbReference type="PANTHER" id="PTHR36928">
    <property type="entry name" value="PHOSPHATASE YCDX-RELATED"/>
    <property type="match status" value="1"/>
</dbReference>
<dbReference type="EMBL" id="VJVV01000011">
    <property type="protein sequence ID" value="TRO79343.1"/>
    <property type="molecule type" value="Genomic_DNA"/>
</dbReference>
<accession>A0A550J8A3</accession>
<dbReference type="Gene3D" id="3.20.20.140">
    <property type="entry name" value="Metal-dependent hydrolases"/>
    <property type="match status" value="1"/>
</dbReference>
<feature type="domain" description="Polymerase/histidinol phosphatase N-terminal" evidence="1">
    <location>
        <begin position="9"/>
        <end position="83"/>
    </location>
</feature>
<dbReference type="RefSeq" id="WP_092053864.1">
    <property type="nucleotide sequence ID" value="NZ_FOJJ01000003.1"/>
</dbReference>
<sequence>MAYPHHPQADLHVHTLASGHAYSTINEIAMEAAQRGLRMVAMTDHGPALPGGPHPYHFAALRFIPEMLHGVRVLRGIEANILGVGRLDLDEHLLERLDLVMAGFHEDCGFDGRGVAENTRALLAVMENPRVKVISHPGNPNFPIDHRAVVEGSVATGTALEINNSSFVISRKGSCVNCREIIRLCAELGAPVTIGSDAHIAQGVGEFEVALRELESFGIRWEQIVNRELETALQFLGLAH</sequence>
<name>A0A550J8A3_9BACT</name>
<dbReference type="GO" id="GO:0008270">
    <property type="term" value="F:zinc ion binding"/>
    <property type="evidence" value="ECO:0007669"/>
    <property type="project" value="TreeGrafter"/>
</dbReference>
<gene>
    <name evidence="2" type="ORF">FL622_13825</name>
</gene>
<organism evidence="2 3">
    <name type="scientific">Trichloromonas acetexigens</name>
    <dbReference type="NCBI Taxonomy" id="38815"/>
    <lineage>
        <taxon>Bacteria</taxon>
        <taxon>Pseudomonadati</taxon>
        <taxon>Thermodesulfobacteriota</taxon>
        <taxon>Desulfuromonadia</taxon>
        <taxon>Desulfuromonadales</taxon>
        <taxon>Trichloromonadaceae</taxon>
        <taxon>Trichloromonas</taxon>
    </lineage>
</organism>
<dbReference type="InterPro" id="IPR016195">
    <property type="entry name" value="Pol/histidinol_Pase-like"/>
</dbReference>
<dbReference type="Pfam" id="PF13263">
    <property type="entry name" value="PHP_C"/>
    <property type="match status" value="1"/>
</dbReference>
<dbReference type="GO" id="GO:0042578">
    <property type="term" value="F:phosphoric ester hydrolase activity"/>
    <property type="evidence" value="ECO:0007669"/>
    <property type="project" value="TreeGrafter"/>
</dbReference>
<dbReference type="SUPFAM" id="SSF89550">
    <property type="entry name" value="PHP domain-like"/>
    <property type="match status" value="1"/>
</dbReference>
<dbReference type="NCBIfam" id="NF006702">
    <property type="entry name" value="PRK09248.1"/>
    <property type="match status" value="1"/>
</dbReference>
<dbReference type="SMART" id="SM00481">
    <property type="entry name" value="POLIIIAc"/>
    <property type="match status" value="1"/>
</dbReference>
<keyword evidence="3" id="KW-1185">Reference proteome</keyword>
<evidence type="ECO:0000313" key="3">
    <source>
        <dbReference type="Proteomes" id="UP000317155"/>
    </source>
</evidence>
<dbReference type="InterPro" id="IPR050243">
    <property type="entry name" value="PHP_phosphatase"/>
</dbReference>
<dbReference type="CDD" id="cd07437">
    <property type="entry name" value="PHP_HisPPase_Ycdx_like"/>
    <property type="match status" value="1"/>
</dbReference>
<dbReference type="InterPro" id="IPR003141">
    <property type="entry name" value="Pol/His_phosphatase_N"/>
</dbReference>
<dbReference type="OrthoDB" id="9808747at2"/>
<dbReference type="GO" id="GO:0005829">
    <property type="term" value="C:cytosol"/>
    <property type="evidence" value="ECO:0007669"/>
    <property type="project" value="TreeGrafter"/>
</dbReference>
<protein>
    <submittedName>
        <fullName evidence="2">PHP domain-containing protein</fullName>
    </submittedName>
</protein>
<proteinExistence type="predicted"/>
<comment type="caution">
    <text evidence="2">The sequence shown here is derived from an EMBL/GenBank/DDBJ whole genome shotgun (WGS) entry which is preliminary data.</text>
</comment>